<protein>
    <recommendedName>
        <fullName evidence="6">Major facilitator superfamily (MFS) profile domain-containing protein</fullName>
    </recommendedName>
</protein>
<dbReference type="InterPro" id="IPR020846">
    <property type="entry name" value="MFS_dom"/>
</dbReference>
<feature type="transmembrane region" description="Helical" evidence="5">
    <location>
        <begin position="33"/>
        <end position="59"/>
    </location>
</feature>
<evidence type="ECO:0000313" key="7">
    <source>
        <dbReference type="EMBL" id="PNF25270.1"/>
    </source>
</evidence>
<accession>A0A2J7Q9K7</accession>
<evidence type="ECO:0000256" key="2">
    <source>
        <dbReference type="ARBA" id="ARBA00022692"/>
    </source>
</evidence>
<proteinExistence type="predicted"/>
<evidence type="ECO:0000256" key="1">
    <source>
        <dbReference type="ARBA" id="ARBA00004141"/>
    </source>
</evidence>
<gene>
    <name evidence="7" type="ORF">B7P43_G12582</name>
</gene>
<dbReference type="InParanoid" id="A0A2J7Q9K7"/>
<evidence type="ECO:0000256" key="3">
    <source>
        <dbReference type="ARBA" id="ARBA00022989"/>
    </source>
</evidence>
<dbReference type="Pfam" id="PF07690">
    <property type="entry name" value="MFS_1"/>
    <property type="match status" value="1"/>
</dbReference>
<dbReference type="PANTHER" id="PTHR11662:SF279">
    <property type="entry name" value="VOLTAGE-GATED PURINE NUCLEOTIDE UNIPORTER SLC17A9"/>
    <property type="match status" value="1"/>
</dbReference>
<dbReference type="Proteomes" id="UP000235965">
    <property type="component" value="Unassembled WGS sequence"/>
</dbReference>
<keyword evidence="3 5" id="KW-1133">Transmembrane helix</keyword>
<dbReference type="InterPro" id="IPR044777">
    <property type="entry name" value="SLC17A9-like"/>
</dbReference>
<organism evidence="7 8">
    <name type="scientific">Cryptotermes secundus</name>
    <dbReference type="NCBI Taxonomy" id="105785"/>
    <lineage>
        <taxon>Eukaryota</taxon>
        <taxon>Metazoa</taxon>
        <taxon>Ecdysozoa</taxon>
        <taxon>Arthropoda</taxon>
        <taxon>Hexapoda</taxon>
        <taxon>Insecta</taxon>
        <taxon>Pterygota</taxon>
        <taxon>Neoptera</taxon>
        <taxon>Polyneoptera</taxon>
        <taxon>Dictyoptera</taxon>
        <taxon>Blattodea</taxon>
        <taxon>Blattoidea</taxon>
        <taxon>Termitoidae</taxon>
        <taxon>Kalotermitidae</taxon>
        <taxon>Cryptotermitinae</taxon>
        <taxon>Cryptotermes</taxon>
    </lineage>
</organism>
<feature type="transmembrane region" description="Helical" evidence="5">
    <location>
        <begin position="165"/>
        <end position="187"/>
    </location>
</feature>
<reference evidence="7 8" key="1">
    <citation type="submission" date="2017-12" db="EMBL/GenBank/DDBJ databases">
        <title>Hemimetabolous genomes reveal molecular basis of termite eusociality.</title>
        <authorList>
            <person name="Harrison M.C."/>
            <person name="Jongepier E."/>
            <person name="Robertson H.M."/>
            <person name="Arning N."/>
            <person name="Bitard-Feildel T."/>
            <person name="Chao H."/>
            <person name="Childers C.P."/>
            <person name="Dinh H."/>
            <person name="Doddapaneni H."/>
            <person name="Dugan S."/>
            <person name="Gowin J."/>
            <person name="Greiner C."/>
            <person name="Han Y."/>
            <person name="Hu H."/>
            <person name="Hughes D.S.T."/>
            <person name="Huylmans A.-K."/>
            <person name="Kemena C."/>
            <person name="Kremer L.P.M."/>
            <person name="Lee S.L."/>
            <person name="Lopez-Ezquerra A."/>
            <person name="Mallet L."/>
            <person name="Monroy-Kuhn J.M."/>
            <person name="Moser A."/>
            <person name="Murali S.C."/>
            <person name="Muzny D.M."/>
            <person name="Otani S."/>
            <person name="Piulachs M.-D."/>
            <person name="Poelchau M."/>
            <person name="Qu J."/>
            <person name="Schaub F."/>
            <person name="Wada-Katsumata A."/>
            <person name="Worley K.C."/>
            <person name="Xie Q."/>
            <person name="Ylla G."/>
            <person name="Poulsen M."/>
            <person name="Gibbs R.A."/>
            <person name="Schal C."/>
            <person name="Richards S."/>
            <person name="Belles X."/>
            <person name="Korb J."/>
            <person name="Bornberg-Bauer E."/>
        </authorList>
    </citation>
    <scope>NUCLEOTIDE SEQUENCE [LARGE SCALE GENOMIC DNA]</scope>
    <source>
        <tissue evidence="7">Whole body</tissue>
    </source>
</reference>
<dbReference type="InterPro" id="IPR036259">
    <property type="entry name" value="MFS_trans_sf"/>
</dbReference>
<evidence type="ECO:0000256" key="5">
    <source>
        <dbReference type="SAM" id="Phobius"/>
    </source>
</evidence>
<feature type="domain" description="Major facilitator superfamily (MFS) profile" evidence="6">
    <location>
        <begin position="33"/>
        <end position="435"/>
    </location>
</feature>
<dbReference type="GO" id="GO:0015867">
    <property type="term" value="P:ATP transport"/>
    <property type="evidence" value="ECO:0007669"/>
    <property type="project" value="TreeGrafter"/>
</dbReference>
<dbReference type="AlphaFoldDB" id="A0A2J7Q9K7"/>
<dbReference type="PROSITE" id="PS50850">
    <property type="entry name" value="MFS"/>
    <property type="match status" value="1"/>
</dbReference>
<dbReference type="GO" id="GO:0016020">
    <property type="term" value="C:membrane"/>
    <property type="evidence" value="ECO:0007669"/>
    <property type="project" value="UniProtKB-SubCell"/>
</dbReference>
<dbReference type="OrthoDB" id="2985014at2759"/>
<comment type="caution">
    <text evidence="7">The sequence shown here is derived from an EMBL/GenBank/DDBJ whole genome shotgun (WGS) entry which is preliminary data.</text>
</comment>
<evidence type="ECO:0000259" key="6">
    <source>
        <dbReference type="PROSITE" id="PS50850"/>
    </source>
</evidence>
<dbReference type="PANTHER" id="PTHR11662">
    <property type="entry name" value="SOLUTE CARRIER FAMILY 17"/>
    <property type="match status" value="1"/>
</dbReference>
<feature type="transmembrane region" description="Helical" evidence="5">
    <location>
        <begin position="350"/>
        <end position="371"/>
    </location>
</feature>
<feature type="transmembrane region" description="Helical" evidence="5">
    <location>
        <begin position="327"/>
        <end position="344"/>
    </location>
</feature>
<name>A0A2J7Q9K7_9NEOP</name>
<sequence length="435" mass="48931">MEKGDIKCPLMSSKHEDKVEDCNLWTRTEKRKWLCTLFIGTSALYASRTSVPLLVPAIALERNWSKTDSGTVLSSFFWGYTLTQVLGGYLSDRIGGHKVMLTAAVGWSLFTFWMPHVIRLFSAQETSVNFIVTMRILHGAFQGVHFPSMSSLTSQHLAEKERASFFSILTSGSAVGTLFTGTFGSYLLDYHGWPTVFYVIGFLGVVWTLVLRNNALALERRKAVITCVPPKLHSSLHLKDKIPVPWIKLFERLEFWSCVIGHACQNNCFFLLLSWLPTYFHDTFPDAKGWVVNMVPWLFCIPSTFLGKWLSEKLITQGHSVTDTRKIIEVICLGSQALGLVLIAQITDYYWALLCMTVAIAATGFHNNAIIVNPQDLAPKHCGSVFGLMNTVGAVPGKMIQLLCNKHLFWNSVFLPPNLAFNDRPFIMKHDIQIT</sequence>
<dbReference type="STRING" id="105785.A0A2J7Q9K7"/>
<dbReference type="SUPFAM" id="SSF103473">
    <property type="entry name" value="MFS general substrate transporter"/>
    <property type="match status" value="1"/>
</dbReference>
<dbReference type="InterPro" id="IPR011701">
    <property type="entry name" value="MFS"/>
</dbReference>
<dbReference type="FunFam" id="1.20.1250.20:FF:000059">
    <property type="entry name" value="Solute carrier family 17 member 9"/>
    <property type="match status" value="1"/>
</dbReference>
<dbReference type="Gene3D" id="1.20.1250.20">
    <property type="entry name" value="MFS general substrate transporter like domains"/>
    <property type="match status" value="2"/>
</dbReference>
<comment type="subcellular location">
    <subcellularLocation>
        <location evidence="1">Membrane</location>
        <topology evidence="1">Multi-pass membrane protein</topology>
    </subcellularLocation>
</comment>
<keyword evidence="4 5" id="KW-0472">Membrane</keyword>
<dbReference type="CDD" id="cd17380">
    <property type="entry name" value="MFS_SLC17A9_like"/>
    <property type="match status" value="1"/>
</dbReference>
<evidence type="ECO:0000313" key="8">
    <source>
        <dbReference type="Proteomes" id="UP000235965"/>
    </source>
</evidence>
<keyword evidence="8" id="KW-1185">Reference proteome</keyword>
<keyword evidence="2 5" id="KW-0812">Transmembrane</keyword>
<dbReference type="InterPro" id="IPR050382">
    <property type="entry name" value="MFS_Na/Anion_cotransporter"/>
</dbReference>
<dbReference type="FunCoup" id="A0A2J7Q9K7">
    <property type="interactions" value="17"/>
</dbReference>
<dbReference type="GO" id="GO:0015291">
    <property type="term" value="F:secondary active transmembrane transporter activity"/>
    <property type="evidence" value="ECO:0007669"/>
    <property type="project" value="UniProtKB-ARBA"/>
</dbReference>
<feature type="transmembrane region" description="Helical" evidence="5">
    <location>
        <begin position="193"/>
        <end position="211"/>
    </location>
</feature>
<feature type="transmembrane region" description="Helical" evidence="5">
    <location>
        <begin position="71"/>
        <end position="90"/>
    </location>
</feature>
<dbReference type="EMBL" id="NEVH01016348">
    <property type="protein sequence ID" value="PNF25270.1"/>
    <property type="molecule type" value="Genomic_DNA"/>
</dbReference>
<evidence type="ECO:0000256" key="4">
    <source>
        <dbReference type="ARBA" id="ARBA00023136"/>
    </source>
</evidence>